<name>A0A2T1GHH5_9CYAN</name>
<accession>A0A2T1GHH5</accession>
<organism evidence="1 2">
    <name type="scientific">Chamaesiphon polymorphus CCALA 037</name>
    <dbReference type="NCBI Taxonomy" id="2107692"/>
    <lineage>
        <taxon>Bacteria</taxon>
        <taxon>Bacillati</taxon>
        <taxon>Cyanobacteriota</taxon>
        <taxon>Cyanophyceae</taxon>
        <taxon>Gomontiellales</taxon>
        <taxon>Chamaesiphonaceae</taxon>
        <taxon>Chamaesiphon</taxon>
    </lineage>
</organism>
<evidence type="ECO:0000313" key="2">
    <source>
        <dbReference type="Proteomes" id="UP000238937"/>
    </source>
</evidence>
<reference evidence="1 2" key="1">
    <citation type="submission" date="2018-03" db="EMBL/GenBank/DDBJ databases">
        <title>The ancient ancestry and fast evolution of plastids.</title>
        <authorList>
            <person name="Moore K.R."/>
            <person name="Magnabosco C."/>
            <person name="Momper L."/>
            <person name="Gold D.A."/>
            <person name="Bosak T."/>
            <person name="Fournier G.P."/>
        </authorList>
    </citation>
    <scope>NUCLEOTIDE SEQUENCE [LARGE SCALE GENOMIC DNA]</scope>
    <source>
        <strain evidence="1 2">CCALA 037</strain>
    </source>
</reference>
<dbReference type="AlphaFoldDB" id="A0A2T1GHH5"/>
<evidence type="ECO:0000313" key="1">
    <source>
        <dbReference type="EMBL" id="PSB57149.1"/>
    </source>
</evidence>
<protein>
    <submittedName>
        <fullName evidence="1">Uncharacterized protein</fullName>
    </submittedName>
</protein>
<sequence length="62" mass="7238">MNFKILKAKYPWSSYDEIDWLENNYVPGLGWMEATLKIDSKNPPNDFFEFGCLLIVSDCESN</sequence>
<dbReference type="EMBL" id="PVWO01000090">
    <property type="protein sequence ID" value="PSB57149.1"/>
    <property type="molecule type" value="Genomic_DNA"/>
</dbReference>
<keyword evidence="2" id="KW-1185">Reference proteome</keyword>
<proteinExistence type="predicted"/>
<dbReference type="Proteomes" id="UP000238937">
    <property type="component" value="Unassembled WGS sequence"/>
</dbReference>
<gene>
    <name evidence="1" type="ORF">C7B77_09430</name>
</gene>
<comment type="caution">
    <text evidence="1">The sequence shown here is derived from an EMBL/GenBank/DDBJ whole genome shotgun (WGS) entry which is preliminary data.</text>
</comment>